<evidence type="ECO:0000313" key="3">
    <source>
        <dbReference type="EMBL" id="GMT18839.1"/>
    </source>
</evidence>
<proteinExistence type="predicted"/>
<sequence>SLSSPSIMQLFILSSLAVIAAAQYNGSPSPSPYASSPSPSLALSDPSPSSSVPGYLPDYQGDRFTNPQRIAETKALNAAFFQSIGGAPSPPPLTPAQQGMNNGTGTQQPQQDTQYYNPSTSYASTGYGTQSQYGTQQQYASANNGYGNTAYASSAQYNPSTGYYQPLSTNTGYQNTNTNNCCQSQYNQGTTYNNGYYDSSSTNCCYQGSTSSCCSTMLNSIGYSQPSSSNQYYTQSSSSPQYQQSYNQQYSTPSTNTQYYQPYGRK</sequence>
<feature type="region of interest" description="Disordered" evidence="1">
    <location>
        <begin position="82"/>
        <end position="122"/>
    </location>
</feature>
<dbReference type="EMBL" id="BTSY01000003">
    <property type="protein sequence ID" value="GMT18839.1"/>
    <property type="molecule type" value="Genomic_DNA"/>
</dbReference>
<feature type="region of interest" description="Disordered" evidence="1">
    <location>
        <begin position="225"/>
        <end position="266"/>
    </location>
</feature>
<feature type="compositionally biased region" description="Low complexity" evidence="1">
    <location>
        <begin position="225"/>
        <end position="255"/>
    </location>
</feature>
<protein>
    <submittedName>
        <fullName evidence="3">Uncharacterized protein</fullName>
    </submittedName>
</protein>
<dbReference type="AlphaFoldDB" id="A0AAV5VKA2"/>
<feature type="compositionally biased region" description="Low complexity" evidence="1">
    <location>
        <begin position="32"/>
        <end position="51"/>
    </location>
</feature>
<gene>
    <name evidence="3" type="ORF">PFISCL1PPCAC_10136</name>
</gene>
<dbReference type="Proteomes" id="UP001432322">
    <property type="component" value="Unassembled WGS sequence"/>
</dbReference>
<evidence type="ECO:0000313" key="4">
    <source>
        <dbReference type="Proteomes" id="UP001432322"/>
    </source>
</evidence>
<feature type="chain" id="PRO_5043775410" evidence="2">
    <location>
        <begin position="23"/>
        <end position="266"/>
    </location>
</feature>
<evidence type="ECO:0000256" key="2">
    <source>
        <dbReference type="SAM" id="SignalP"/>
    </source>
</evidence>
<reference evidence="3" key="1">
    <citation type="submission" date="2023-10" db="EMBL/GenBank/DDBJ databases">
        <title>Genome assembly of Pristionchus species.</title>
        <authorList>
            <person name="Yoshida K."/>
            <person name="Sommer R.J."/>
        </authorList>
    </citation>
    <scope>NUCLEOTIDE SEQUENCE</scope>
    <source>
        <strain evidence="3">RS5133</strain>
    </source>
</reference>
<feature type="compositionally biased region" description="Low complexity" evidence="1">
    <location>
        <begin position="97"/>
        <end position="122"/>
    </location>
</feature>
<comment type="caution">
    <text evidence="3">The sequence shown here is derived from an EMBL/GenBank/DDBJ whole genome shotgun (WGS) entry which is preliminary data.</text>
</comment>
<organism evidence="3 4">
    <name type="scientific">Pristionchus fissidentatus</name>
    <dbReference type="NCBI Taxonomy" id="1538716"/>
    <lineage>
        <taxon>Eukaryota</taxon>
        <taxon>Metazoa</taxon>
        <taxon>Ecdysozoa</taxon>
        <taxon>Nematoda</taxon>
        <taxon>Chromadorea</taxon>
        <taxon>Rhabditida</taxon>
        <taxon>Rhabditina</taxon>
        <taxon>Diplogasteromorpha</taxon>
        <taxon>Diplogasteroidea</taxon>
        <taxon>Neodiplogasteridae</taxon>
        <taxon>Pristionchus</taxon>
    </lineage>
</organism>
<keyword evidence="2" id="KW-0732">Signal</keyword>
<evidence type="ECO:0000256" key="1">
    <source>
        <dbReference type="SAM" id="MobiDB-lite"/>
    </source>
</evidence>
<feature type="non-terminal residue" evidence="3">
    <location>
        <position position="1"/>
    </location>
</feature>
<name>A0AAV5VKA2_9BILA</name>
<keyword evidence="4" id="KW-1185">Reference proteome</keyword>
<feature type="region of interest" description="Disordered" evidence="1">
    <location>
        <begin position="26"/>
        <end position="64"/>
    </location>
</feature>
<feature type="signal peptide" evidence="2">
    <location>
        <begin position="1"/>
        <end position="22"/>
    </location>
</feature>
<accession>A0AAV5VKA2</accession>